<keyword evidence="2" id="KW-1185">Reference proteome</keyword>
<dbReference type="Proteomes" id="UP001196413">
    <property type="component" value="Unassembled WGS sequence"/>
</dbReference>
<comment type="caution">
    <text evidence="1">The sequence shown here is derived from an EMBL/GenBank/DDBJ whole genome shotgun (WGS) entry which is preliminary data.</text>
</comment>
<reference evidence="1" key="1">
    <citation type="submission" date="2021-06" db="EMBL/GenBank/DDBJ databases">
        <title>Parelaphostrongylus tenuis whole genome reference sequence.</title>
        <authorList>
            <person name="Garwood T.J."/>
            <person name="Larsen P.A."/>
            <person name="Fountain-Jones N.M."/>
            <person name="Garbe J.R."/>
            <person name="Macchietto M.G."/>
            <person name="Kania S.A."/>
            <person name="Gerhold R.W."/>
            <person name="Richards J.E."/>
            <person name="Wolf T.M."/>
        </authorList>
    </citation>
    <scope>NUCLEOTIDE SEQUENCE</scope>
    <source>
        <strain evidence="1">MNPRO001-30</strain>
        <tissue evidence="1">Meninges</tissue>
    </source>
</reference>
<organism evidence="1 2">
    <name type="scientific">Parelaphostrongylus tenuis</name>
    <name type="common">Meningeal worm</name>
    <dbReference type="NCBI Taxonomy" id="148309"/>
    <lineage>
        <taxon>Eukaryota</taxon>
        <taxon>Metazoa</taxon>
        <taxon>Ecdysozoa</taxon>
        <taxon>Nematoda</taxon>
        <taxon>Chromadorea</taxon>
        <taxon>Rhabditida</taxon>
        <taxon>Rhabditina</taxon>
        <taxon>Rhabditomorpha</taxon>
        <taxon>Strongyloidea</taxon>
        <taxon>Metastrongylidae</taxon>
        <taxon>Parelaphostrongylus</taxon>
    </lineage>
</organism>
<name>A0AAD5MJ03_PARTN</name>
<accession>A0AAD5MJ03</accession>
<proteinExistence type="predicted"/>
<gene>
    <name evidence="1" type="ORF">KIN20_003919</name>
</gene>
<dbReference type="EMBL" id="JAHQIW010000522">
    <property type="protein sequence ID" value="KAJ1348586.1"/>
    <property type="molecule type" value="Genomic_DNA"/>
</dbReference>
<sequence length="74" mass="8097">MATEGCIAHSPQSESSAVSECILAFTLAHSALMIYQSVPIPHRLEQPISQHIAKDQINIKIKALDVDNALWDLS</sequence>
<evidence type="ECO:0000313" key="2">
    <source>
        <dbReference type="Proteomes" id="UP001196413"/>
    </source>
</evidence>
<evidence type="ECO:0000313" key="1">
    <source>
        <dbReference type="EMBL" id="KAJ1348586.1"/>
    </source>
</evidence>
<dbReference type="AlphaFoldDB" id="A0AAD5MJ03"/>
<protein>
    <submittedName>
        <fullName evidence="1">Uncharacterized protein</fullName>
    </submittedName>
</protein>